<evidence type="ECO:0000256" key="8">
    <source>
        <dbReference type="SAM" id="MobiDB-lite"/>
    </source>
</evidence>
<dbReference type="GO" id="GO:0016787">
    <property type="term" value="F:hydrolase activity"/>
    <property type="evidence" value="ECO:0007669"/>
    <property type="project" value="UniProtKB-KW"/>
</dbReference>
<dbReference type="GO" id="GO:0004519">
    <property type="term" value="F:endonuclease activity"/>
    <property type="evidence" value="ECO:0007669"/>
    <property type="project" value="UniProtKB-KW"/>
</dbReference>
<evidence type="ECO:0000256" key="4">
    <source>
        <dbReference type="ARBA" id="ARBA00022722"/>
    </source>
</evidence>
<evidence type="ECO:0000259" key="10">
    <source>
        <dbReference type="PROSITE" id="PS50994"/>
    </source>
</evidence>
<dbReference type="InterPro" id="IPR041373">
    <property type="entry name" value="RT_RNaseH"/>
</dbReference>
<evidence type="ECO:0000256" key="5">
    <source>
        <dbReference type="ARBA" id="ARBA00022759"/>
    </source>
</evidence>
<dbReference type="GO" id="GO:0015074">
    <property type="term" value="P:DNA integration"/>
    <property type="evidence" value="ECO:0007669"/>
    <property type="project" value="InterPro"/>
</dbReference>
<comment type="caution">
    <text evidence="11">The sequence shown here is derived from an EMBL/GenBank/DDBJ whole genome shotgun (WGS) entry which is preliminary data.</text>
</comment>
<keyword evidence="5" id="KW-0255">Endonuclease</keyword>
<dbReference type="InterPro" id="IPR012337">
    <property type="entry name" value="RNaseH-like_sf"/>
</dbReference>
<feature type="domain" description="Reverse transcriptase" evidence="9">
    <location>
        <begin position="1"/>
        <end position="293"/>
    </location>
</feature>
<dbReference type="GO" id="GO:0042575">
    <property type="term" value="C:DNA polymerase complex"/>
    <property type="evidence" value="ECO:0007669"/>
    <property type="project" value="UniProtKB-ARBA"/>
</dbReference>
<dbReference type="PANTHER" id="PTHR37984">
    <property type="entry name" value="PROTEIN CBG26694"/>
    <property type="match status" value="1"/>
</dbReference>
<dbReference type="InterPro" id="IPR009882">
    <property type="entry name" value="Gypsy"/>
</dbReference>
<dbReference type="PANTHER" id="PTHR37984:SF5">
    <property type="entry name" value="PROTEIN NYNRIN-LIKE"/>
    <property type="match status" value="1"/>
</dbReference>
<dbReference type="Proteomes" id="UP000299102">
    <property type="component" value="Unassembled WGS sequence"/>
</dbReference>
<evidence type="ECO:0000256" key="7">
    <source>
        <dbReference type="ARBA" id="ARBA00022918"/>
    </source>
</evidence>
<feature type="domain" description="Integrase catalytic" evidence="10">
    <location>
        <begin position="476"/>
        <end position="672"/>
    </location>
</feature>
<dbReference type="Gene3D" id="3.30.420.10">
    <property type="entry name" value="Ribonuclease H-like superfamily/Ribonuclease H"/>
    <property type="match status" value="2"/>
</dbReference>
<dbReference type="OrthoDB" id="420169at2759"/>
<feature type="compositionally biased region" description="Polar residues" evidence="8">
    <location>
        <begin position="156"/>
        <end position="175"/>
    </location>
</feature>
<dbReference type="EC" id="2.7.7.49" evidence="1"/>
<protein>
    <recommendedName>
        <fullName evidence="1">RNA-directed DNA polymerase</fullName>
        <ecNumber evidence="1">2.7.7.49</ecNumber>
    </recommendedName>
</protein>
<evidence type="ECO:0000256" key="6">
    <source>
        <dbReference type="ARBA" id="ARBA00022801"/>
    </source>
</evidence>
<feature type="compositionally biased region" description="Basic residues" evidence="8">
    <location>
        <begin position="80"/>
        <end position="89"/>
    </location>
</feature>
<evidence type="ECO:0000313" key="12">
    <source>
        <dbReference type="Proteomes" id="UP000299102"/>
    </source>
</evidence>
<sequence>MSNDTPATIKSLTSLAMEEAVRTFKNGISNSFIRSTLYGNPIRDLEHAYAVAQMIEHDDNYGKLELSYTRTDSQTQPQQRVKRYPHHNHQQQNARRPSYNYQQHHQYNNWHPPRREQNQQPEPMDTSSGHTAFRQQTPMRPQQHYSSPPWKRSRETSGTFYHSNKIQRNNNSTLTADPRRTESEITNITQGRRSCKKTAFSFNGGKYEFNRMPFGLKNAPAIFQRCVDYILRPYIGKFAYVYIDDVLIFSSTPEEHMKHIDVIFKTLKENTLKVSSEKSKFFMPEVEYLGHIISHNKIHPNPEKVSVIKDYPVPTNLKSLRGFLGIASYYRKFIEGYAKIAKPLTNYLQGNNSKVNKNQSKNQKITLDQLALEAFNKLKNALATQTTLYQPDQTKPFEICTDASNYAIGAVLQQGGKPIHFISRNLSKTEQNYSTNERELLAIIWALHKLRNYIYGVNDLTIVTDHQSLIYSIAERNPNPKLKRWKMIIEDYGAKIIYKPGKTNIVADALSRFSTNTSTLSTVHSSDESPTDDIKITARPLNTYSQQVEVIKVLQELDNKPEAAERLEEIITAHFPECKRLVTDNEACFTATTIDQLCKRHNIRKIETPIYHSTSNGQVERVNNTITELTRVLKIHNNSSVHEEIFKAVKELNNSIHSVTGHRPRDIYFNTQGYDKEKIINKLKKASENVLKRLNKGAENKIYHPGEQILILRKGTKKKSDVHYRKATVKQDLGDKIETQRGAIVHKDSIKNIVINNETNLPNPYKQIVSHNFLPTTEELIWIKKIEILADQLDEHRAKRSINFLGSYLKFITGTPDRDETIQIESAINTLINNNEKQKVINSRLERIMDSLSTTHLKNHLFIKEVLDQLLLIVRTINAAKHNEYLAEALNMDDLKEKLRHINLGCWVYFLVKLSMKPKPKPVPDQARNVLPALSFIPNGPSNHKTGFVC</sequence>
<reference evidence="11 12" key="1">
    <citation type="journal article" date="2019" name="Commun. Biol.">
        <title>The bagworm genome reveals a unique fibroin gene that provides high tensile strength.</title>
        <authorList>
            <person name="Kono N."/>
            <person name="Nakamura H."/>
            <person name="Ohtoshi R."/>
            <person name="Tomita M."/>
            <person name="Numata K."/>
            <person name="Arakawa K."/>
        </authorList>
    </citation>
    <scope>NUCLEOTIDE SEQUENCE [LARGE SCALE GENOMIC DNA]</scope>
</reference>
<dbReference type="Gene3D" id="3.30.70.270">
    <property type="match status" value="2"/>
</dbReference>
<dbReference type="FunFam" id="3.30.70.270:FF:000020">
    <property type="entry name" value="Transposon Tf2-6 polyprotein-like Protein"/>
    <property type="match status" value="1"/>
</dbReference>
<evidence type="ECO:0000256" key="2">
    <source>
        <dbReference type="ARBA" id="ARBA00022679"/>
    </source>
</evidence>
<keyword evidence="3" id="KW-0548">Nucleotidyltransferase</keyword>
<dbReference type="CDD" id="cd09274">
    <property type="entry name" value="RNase_HI_RT_Ty3"/>
    <property type="match status" value="1"/>
</dbReference>
<dbReference type="EMBL" id="BGZK01004801">
    <property type="protein sequence ID" value="GBP10989.1"/>
    <property type="molecule type" value="Genomic_DNA"/>
</dbReference>
<dbReference type="PROSITE" id="PS50878">
    <property type="entry name" value="RT_POL"/>
    <property type="match status" value="1"/>
</dbReference>
<dbReference type="InterPro" id="IPR000477">
    <property type="entry name" value="RT_dom"/>
</dbReference>
<dbReference type="CDD" id="cd01647">
    <property type="entry name" value="RT_LTR"/>
    <property type="match status" value="1"/>
</dbReference>
<dbReference type="InterPro" id="IPR036397">
    <property type="entry name" value="RNaseH_sf"/>
</dbReference>
<keyword evidence="12" id="KW-1185">Reference proteome</keyword>
<keyword evidence="7" id="KW-0695">RNA-directed DNA polymerase</keyword>
<dbReference type="FunFam" id="3.30.70.270:FF:000003">
    <property type="entry name" value="Transposon Ty3-G Gag-Pol polyprotein"/>
    <property type="match status" value="1"/>
</dbReference>
<dbReference type="Pfam" id="PF17917">
    <property type="entry name" value="RT_RNaseH"/>
    <property type="match status" value="1"/>
</dbReference>
<dbReference type="Pfam" id="PF00078">
    <property type="entry name" value="RVT_1"/>
    <property type="match status" value="1"/>
</dbReference>
<evidence type="ECO:0000256" key="3">
    <source>
        <dbReference type="ARBA" id="ARBA00022695"/>
    </source>
</evidence>
<dbReference type="GO" id="GO:0003676">
    <property type="term" value="F:nucleic acid binding"/>
    <property type="evidence" value="ECO:0007669"/>
    <property type="project" value="InterPro"/>
</dbReference>
<accession>A0A4C1T8Y2</accession>
<dbReference type="InterPro" id="IPR050951">
    <property type="entry name" value="Retrovirus_Pol_polyprotein"/>
</dbReference>
<organism evidence="11 12">
    <name type="scientific">Eumeta variegata</name>
    <name type="common">Bagworm moth</name>
    <name type="synonym">Eumeta japonica</name>
    <dbReference type="NCBI Taxonomy" id="151549"/>
    <lineage>
        <taxon>Eukaryota</taxon>
        <taxon>Metazoa</taxon>
        <taxon>Ecdysozoa</taxon>
        <taxon>Arthropoda</taxon>
        <taxon>Hexapoda</taxon>
        <taxon>Insecta</taxon>
        <taxon>Pterygota</taxon>
        <taxon>Neoptera</taxon>
        <taxon>Endopterygota</taxon>
        <taxon>Lepidoptera</taxon>
        <taxon>Glossata</taxon>
        <taxon>Ditrysia</taxon>
        <taxon>Tineoidea</taxon>
        <taxon>Psychidae</taxon>
        <taxon>Oiketicinae</taxon>
        <taxon>Eumeta</taxon>
    </lineage>
</organism>
<feature type="compositionally biased region" description="Polar residues" evidence="8">
    <location>
        <begin position="70"/>
        <end position="79"/>
    </location>
</feature>
<dbReference type="PROSITE" id="PS50994">
    <property type="entry name" value="INTEGRASE"/>
    <property type="match status" value="1"/>
</dbReference>
<keyword evidence="6" id="KW-0378">Hydrolase</keyword>
<dbReference type="STRING" id="151549.A0A4C1T8Y2"/>
<keyword evidence="2" id="KW-0808">Transferase</keyword>
<dbReference type="SUPFAM" id="SSF53098">
    <property type="entry name" value="Ribonuclease H-like"/>
    <property type="match status" value="1"/>
</dbReference>
<feature type="region of interest" description="Disordered" evidence="8">
    <location>
        <begin position="70"/>
        <end position="178"/>
    </location>
</feature>
<dbReference type="SUPFAM" id="SSF56672">
    <property type="entry name" value="DNA/RNA polymerases"/>
    <property type="match status" value="1"/>
</dbReference>
<dbReference type="GO" id="GO:0003964">
    <property type="term" value="F:RNA-directed DNA polymerase activity"/>
    <property type="evidence" value="ECO:0007669"/>
    <property type="project" value="UniProtKB-KW"/>
</dbReference>
<dbReference type="InterPro" id="IPR001584">
    <property type="entry name" value="Integrase_cat-core"/>
</dbReference>
<evidence type="ECO:0000256" key="1">
    <source>
        <dbReference type="ARBA" id="ARBA00012493"/>
    </source>
</evidence>
<proteinExistence type="predicted"/>
<dbReference type="InterPro" id="IPR043502">
    <property type="entry name" value="DNA/RNA_pol_sf"/>
</dbReference>
<name>A0A4C1T8Y2_EUMVA</name>
<evidence type="ECO:0000259" key="9">
    <source>
        <dbReference type="PROSITE" id="PS50878"/>
    </source>
</evidence>
<gene>
    <name evidence="11" type="primary">pol</name>
    <name evidence="11" type="ORF">EVAR_90873_1</name>
</gene>
<dbReference type="InterPro" id="IPR043128">
    <property type="entry name" value="Rev_trsase/Diguanyl_cyclase"/>
</dbReference>
<dbReference type="AlphaFoldDB" id="A0A4C1T8Y2"/>
<keyword evidence="4" id="KW-0540">Nuclease</keyword>
<evidence type="ECO:0000313" key="11">
    <source>
        <dbReference type="EMBL" id="GBP10989.1"/>
    </source>
</evidence>
<feature type="compositionally biased region" description="Polar residues" evidence="8">
    <location>
        <begin position="125"/>
        <end position="146"/>
    </location>
</feature>
<feature type="compositionally biased region" description="Polar residues" evidence="8">
    <location>
        <begin position="90"/>
        <end position="109"/>
    </location>
</feature>
<dbReference type="Pfam" id="PF07253">
    <property type="entry name" value="Gypsy"/>
    <property type="match status" value="1"/>
</dbReference>